<reference evidence="3 4" key="1">
    <citation type="submission" date="2018-06" db="EMBL/GenBank/DDBJ databases">
        <title>Genomic Encyclopedia of Type Strains, Phase IV (KMG-IV): sequencing the most valuable type-strain genomes for metagenomic binning, comparative biology and taxonomic classification.</title>
        <authorList>
            <person name="Goeker M."/>
        </authorList>
    </citation>
    <scope>NUCLEOTIDE SEQUENCE [LARGE SCALE GENOMIC DNA]</scope>
    <source>
        <strain evidence="3 4">DSM 44599</strain>
    </source>
</reference>
<dbReference type="OrthoDB" id="525039at2"/>
<protein>
    <submittedName>
        <fullName evidence="3">LPXTG-site transpeptidase (Sortase) family protein</fullName>
    </submittedName>
</protein>
<keyword evidence="1" id="KW-0378">Hydrolase</keyword>
<comment type="caution">
    <text evidence="3">The sequence shown here is derived from an EMBL/GenBank/DDBJ whole genome shotgun (WGS) entry which is preliminary data.</text>
</comment>
<name>A0A366DU86_9NOCA</name>
<dbReference type="InterPro" id="IPR023365">
    <property type="entry name" value="Sortase_dom-sf"/>
</dbReference>
<evidence type="ECO:0000256" key="1">
    <source>
        <dbReference type="ARBA" id="ARBA00022801"/>
    </source>
</evidence>
<dbReference type="GO" id="GO:0016787">
    <property type="term" value="F:hydrolase activity"/>
    <property type="evidence" value="ECO:0007669"/>
    <property type="project" value="UniProtKB-KW"/>
</dbReference>
<dbReference type="STRING" id="1210090.GCA_001613185_05202"/>
<dbReference type="Pfam" id="PF04203">
    <property type="entry name" value="Sortase"/>
    <property type="match status" value="1"/>
</dbReference>
<dbReference type="CDD" id="cd05829">
    <property type="entry name" value="Sortase_F"/>
    <property type="match status" value="1"/>
</dbReference>
<evidence type="ECO:0000313" key="3">
    <source>
        <dbReference type="EMBL" id="RBO93647.1"/>
    </source>
</evidence>
<dbReference type="AlphaFoldDB" id="A0A366DU86"/>
<dbReference type="NCBIfam" id="NF033748">
    <property type="entry name" value="class_F_sortase"/>
    <property type="match status" value="1"/>
</dbReference>
<keyword evidence="4" id="KW-1185">Reference proteome</keyword>
<dbReference type="EMBL" id="QNRE01000002">
    <property type="protein sequence ID" value="RBO93647.1"/>
    <property type="molecule type" value="Genomic_DNA"/>
</dbReference>
<gene>
    <name evidence="3" type="ORF">DFR74_10263</name>
</gene>
<proteinExistence type="predicted"/>
<organism evidence="3 4">
    <name type="scientific">Nocardia puris</name>
    <dbReference type="NCBI Taxonomy" id="208602"/>
    <lineage>
        <taxon>Bacteria</taxon>
        <taxon>Bacillati</taxon>
        <taxon>Actinomycetota</taxon>
        <taxon>Actinomycetes</taxon>
        <taxon>Mycobacteriales</taxon>
        <taxon>Nocardiaceae</taxon>
        <taxon>Nocardia</taxon>
    </lineage>
</organism>
<feature type="region of interest" description="Disordered" evidence="2">
    <location>
        <begin position="63"/>
        <end position="88"/>
    </location>
</feature>
<evidence type="ECO:0000313" key="4">
    <source>
        <dbReference type="Proteomes" id="UP000252586"/>
    </source>
</evidence>
<dbReference type="InterPro" id="IPR005754">
    <property type="entry name" value="Sortase"/>
</dbReference>
<dbReference type="Proteomes" id="UP000252586">
    <property type="component" value="Unassembled WGS sequence"/>
</dbReference>
<evidence type="ECO:0000256" key="2">
    <source>
        <dbReference type="SAM" id="MobiDB-lite"/>
    </source>
</evidence>
<accession>A0A366DU86</accession>
<sequence length="241" mass="25774">MKTPRREHNPPPVEANQHTRSPIASAPEPATDPKHRFRVRASLTLLTIAATLFTASALTTAHQVSTPPNDGTGALSAPTPPAGALPRSTPTALSIPALDLSIPLDRVALRPDGTVADPARFDRPSWYESGATPGELGSAVILGHVDSYRGRAVFFRLGELRPGDTVRVDRADNTTAEFLVTRTETVPKNAFPNQAVYGFHGTADLQLVTCGGSFDPVRRAYRDNVIIYTTFTGTESSALAH</sequence>
<feature type="region of interest" description="Disordered" evidence="2">
    <location>
        <begin position="1"/>
        <end position="35"/>
    </location>
</feature>
<dbReference type="InterPro" id="IPR042001">
    <property type="entry name" value="Sortase_F"/>
</dbReference>
<dbReference type="SUPFAM" id="SSF63817">
    <property type="entry name" value="Sortase"/>
    <property type="match status" value="1"/>
</dbReference>
<dbReference type="Gene3D" id="2.40.260.10">
    <property type="entry name" value="Sortase"/>
    <property type="match status" value="1"/>
</dbReference>